<gene>
    <name evidence="2" type="ORF">DFK10_03520</name>
</gene>
<keyword evidence="1" id="KW-0812">Transmembrane</keyword>
<organism evidence="2 3">
    <name type="scientific">Salibaculum griseiflavum</name>
    <dbReference type="NCBI Taxonomy" id="1914409"/>
    <lineage>
        <taxon>Bacteria</taxon>
        <taxon>Pseudomonadati</taxon>
        <taxon>Pseudomonadota</taxon>
        <taxon>Alphaproteobacteria</taxon>
        <taxon>Rhodobacterales</taxon>
        <taxon>Roseobacteraceae</taxon>
        <taxon>Salibaculum</taxon>
    </lineage>
</organism>
<feature type="transmembrane region" description="Helical" evidence="1">
    <location>
        <begin position="12"/>
        <end position="29"/>
    </location>
</feature>
<sequence>MTELEMEKRRKLAGGYAVMAAAYTFEPAITKNGWLAKSVKLSKLLLVTIVGVIPNYYVAMQLLN</sequence>
<evidence type="ECO:0000313" key="3">
    <source>
        <dbReference type="Proteomes" id="UP000245293"/>
    </source>
</evidence>
<dbReference type="AlphaFoldDB" id="A0A2V1P9J4"/>
<comment type="caution">
    <text evidence="2">The sequence shown here is derived from an EMBL/GenBank/DDBJ whole genome shotgun (WGS) entry which is preliminary data.</text>
</comment>
<evidence type="ECO:0000313" key="2">
    <source>
        <dbReference type="EMBL" id="PWG17802.1"/>
    </source>
</evidence>
<keyword evidence="1" id="KW-1133">Transmembrane helix</keyword>
<protein>
    <submittedName>
        <fullName evidence="2">Uncharacterized protein</fullName>
    </submittedName>
</protein>
<dbReference type="EMBL" id="QETF01000003">
    <property type="protein sequence ID" value="PWG17802.1"/>
    <property type="molecule type" value="Genomic_DNA"/>
</dbReference>
<keyword evidence="1" id="KW-0472">Membrane</keyword>
<proteinExistence type="predicted"/>
<name>A0A2V1P9J4_9RHOB</name>
<keyword evidence="3" id="KW-1185">Reference proteome</keyword>
<accession>A0A2V1P9J4</accession>
<feature type="transmembrane region" description="Helical" evidence="1">
    <location>
        <begin position="41"/>
        <end position="59"/>
    </location>
</feature>
<dbReference type="Proteomes" id="UP000245293">
    <property type="component" value="Unassembled WGS sequence"/>
</dbReference>
<evidence type="ECO:0000256" key="1">
    <source>
        <dbReference type="SAM" id="Phobius"/>
    </source>
</evidence>
<reference evidence="3" key="1">
    <citation type="submission" date="2018-05" db="EMBL/GenBank/DDBJ databases">
        <authorList>
            <person name="Du Z."/>
            <person name="Wang X."/>
        </authorList>
    </citation>
    <scope>NUCLEOTIDE SEQUENCE [LARGE SCALE GENOMIC DNA]</scope>
    <source>
        <strain evidence="3">WDS4C29</strain>
    </source>
</reference>